<name>A0A257LST1_UNCW3</name>
<sequence length="121" mass="13926">MRYMTVVMLVSMFVYGVAAQQVGDYPMQWKYQSTGKMRVIISNIGIYGSFYGGIWWPNFHWEYPIGSGAEHMDAFSIWVGGIKPTGDTIVIGGWLGYYPWHELWPSTDDRDTIWESSIVEL</sequence>
<protein>
    <submittedName>
        <fullName evidence="1">Uncharacterized protein</fullName>
    </submittedName>
</protein>
<evidence type="ECO:0000313" key="2">
    <source>
        <dbReference type="Proteomes" id="UP000216312"/>
    </source>
</evidence>
<dbReference type="AlphaFoldDB" id="A0A257LST1"/>
<gene>
    <name evidence="1" type="ORF">CGW93_04215</name>
</gene>
<dbReference type="Proteomes" id="UP000216312">
    <property type="component" value="Unassembled WGS sequence"/>
</dbReference>
<organism evidence="1 2">
    <name type="scientific">candidate division WOR-3 bacterium 4484_18</name>
    <dbReference type="NCBI Taxonomy" id="2020626"/>
    <lineage>
        <taxon>Bacteria</taxon>
        <taxon>Bacteria division WOR-3</taxon>
    </lineage>
</organism>
<comment type="caution">
    <text evidence="1">The sequence shown here is derived from an EMBL/GenBank/DDBJ whole genome shotgun (WGS) entry which is preliminary data.</text>
</comment>
<proteinExistence type="predicted"/>
<accession>A0A257LST1</accession>
<feature type="non-terminal residue" evidence="1">
    <location>
        <position position="121"/>
    </location>
</feature>
<evidence type="ECO:0000313" key="1">
    <source>
        <dbReference type="EMBL" id="OYV02713.1"/>
    </source>
</evidence>
<reference evidence="2" key="1">
    <citation type="submission" date="2017-07" db="EMBL/GenBank/DDBJ databases">
        <title>Novel pathways for hydrocarbon cycling and metabolic interdependencies in hydrothermal sediment communities.</title>
        <authorList>
            <person name="Dombrowski N."/>
            <person name="Seitz K."/>
            <person name="Teske A."/>
            <person name="Baker B."/>
        </authorList>
    </citation>
    <scope>NUCLEOTIDE SEQUENCE [LARGE SCALE GENOMIC DNA]</scope>
</reference>
<dbReference type="EMBL" id="NMUJ01000059">
    <property type="protein sequence ID" value="OYV02713.1"/>
    <property type="molecule type" value="Genomic_DNA"/>
</dbReference>